<gene>
    <name evidence="3" type="ORF">VB776_03765</name>
</gene>
<dbReference type="RefSeq" id="WP_323326190.1">
    <property type="nucleotide sequence ID" value="NZ_JAYGIL010000004.1"/>
</dbReference>
<keyword evidence="4" id="KW-1185">Reference proteome</keyword>
<name>A0ABU5S0M9_9BACT</name>
<feature type="coiled-coil region" evidence="1">
    <location>
        <begin position="349"/>
        <end position="383"/>
    </location>
</feature>
<evidence type="ECO:0000313" key="4">
    <source>
        <dbReference type="Proteomes" id="UP001303899"/>
    </source>
</evidence>
<feature type="coiled-coil region" evidence="1">
    <location>
        <begin position="683"/>
        <end position="731"/>
    </location>
</feature>
<dbReference type="InterPro" id="IPR027417">
    <property type="entry name" value="P-loop_NTPase"/>
</dbReference>
<feature type="coiled-coil region" evidence="1">
    <location>
        <begin position="297"/>
        <end position="324"/>
    </location>
</feature>
<feature type="coiled-coil region" evidence="1">
    <location>
        <begin position="764"/>
        <end position="856"/>
    </location>
</feature>
<protein>
    <submittedName>
        <fullName evidence="3">SbcC/MukB-like Walker B domain-containing protein</fullName>
    </submittedName>
</protein>
<dbReference type="Gene3D" id="3.40.50.300">
    <property type="entry name" value="P-loop containing nucleotide triphosphate hydrolases"/>
    <property type="match status" value="2"/>
</dbReference>
<dbReference type="SUPFAM" id="SSF52540">
    <property type="entry name" value="P-loop containing nucleoside triphosphate hydrolases"/>
    <property type="match status" value="1"/>
</dbReference>
<dbReference type="InterPro" id="IPR038729">
    <property type="entry name" value="Rad50/SbcC_AAA"/>
</dbReference>
<comment type="caution">
    <text evidence="3">The sequence shown here is derived from an EMBL/GenBank/DDBJ whole genome shotgun (WGS) entry which is preliminary data.</text>
</comment>
<dbReference type="Pfam" id="PF13558">
    <property type="entry name" value="SbcC_Walker_B"/>
    <property type="match status" value="1"/>
</dbReference>
<dbReference type="EMBL" id="JAYGIL010000004">
    <property type="protein sequence ID" value="MEA5402019.1"/>
    <property type="molecule type" value="Genomic_DNA"/>
</dbReference>
<organism evidence="3 4">
    <name type="scientific">Arcicella gelida</name>
    <dbReference type="NCBI Taxonomy" id="2984195"/>
    <lineage>
        <taxon>Bacteria</taxon>
        <taxon>Pseudomonadati</taxon>
        <taxon>Bacteroidota</taxon>
        <taxon>Cytophagia</taxon>
        <taxon>Cytophagales</taxon>
        <taxon>Flectobacillaceae</taxon>
        <taxon>Arcicella</taxon>
    </lineage>
</organism>
<evidence type="ECO:0000259" key="2">
    <source>
        <dbReference type="Pfam" id="PF13476"/>
    </source>
</evidence>
<dbReference type="PANTHER" id="PTHR32114:SF2">
    <property type="entry name" value="ABC TRANSPORTER ABCH.3"/>
    <property type="match status" value="1"/>
</dbReference>
<accession>A0ABU5S0M9</accession>
<evidence type="ECO:0000256" key="1">
    <source>
        <dbReference type="SAM" id="Coils"/>
    </source>
</evidence>
<sequence>MKINKIYLKNINSFKGEHLIDFTENPLSSAGLFAIVGPTGAGKSTLLDAITLALFNRVPRFDKKISKDLVGSGGSILTRGEKECAVEVEYVCKSGVFVSKWWINVNRNNNLNDYGMEIVDKAKELIITNKKTEVPDKNQSLIGLNYDQFVKSILLSQGEFSKFLKSGKDERGKLLEDITGMQIYRLLGKKAFEINNEKGGELKLKRSQIKSVSEKLVATEIAETWEKDLAEKEISIAKANENLEKTSESIRLKNTLKIIGDEILQKEKDYTNTATIWQVFEQEKLPILQQHELVEPFRESILQVKNDERELRNLQNRQVVQKQELVQNQQAFGQNINVISDFTNEKVNAENAIEILQEFRRKITELLRELSEQEGTLKAKQQQISEVLSFLRIPQLNNLSVNQLADKSLALIESVAKEQKVQMEKWYEIAEISSPEEVEEQGQKLAFELRLYHHLNQLIGDYSNLKTLFSEAEKEEKTQLEFQNTNTLVLEKKQILLTNLIQKIETLEVEKERLGKSYNFEKDRAKLLKKDEACPLCGSLEHPFLSHYANNYVEIDQNLKSQKAEEKVLNNEVNTLKTQIASAHQLELKEQKKKYEFQQKLDVKHLEITEVKQNLQLEKVGNRAWVQEQIKAKEQQTEALNLLEKSVKVLADLKSLYRIVKETKGFQEQKNVLIDTIKGLYIGKNINNDCDKLQQQFSELQTKITANLKQIQQLDAEIKEKNEVVKIVENDLLVALKGLGFTNLEEAQQQLLSVEQSKNLRDEQEKLRTRITVLASELQRKKAEFEQKQQEDNPSISLEELLAFNQLLQEQRKAVADEVMELQVKIQVQNTHRQEISALEQEIAFLEKSNLKWELLNRYIGDAEGKKFSTFAQGLTLARLIALSNRRLAELSDRYLLDKPTENEDDELMIIDQYMGNERRSVKTLSGGETFMVSLSLALALSDLASKNVKLESLFIDEGFGTLDPETLDLALGTLEKLQQEGQKNIGIISHVESIKERISTQIKLERNNRGFSRIDIKS</sequence>
<reference evidence="3 4" key="1">
    <citation type="submission" date="2023-12" db="EMBL/GenBank/DDBJ databases">
        <title>Novel species of the genus Arcicella isolated from rivers.</title>
        <authorList>
            <person name="Lu H."/>
        </authorList>
    </citation>
    <scope>NUCLEOTIDE SEQUENCE [LARGE SCALE GENOMIC DNA]</scope>
    <source>
        <strain evidence="3 4">DC2W</strain>
    </source>
</reference>
<feature type="coiled-coil region" evidence="1">
    <location>
        <begin position="222"/>
        <end position="249"/>
    </location>
</feature>
<feature type="coiled-coil region" evidence="1">
    <location>
        <begin position="455"/>
        <end position="517"/>
    </location>
</feature>
<feature type="domain" description="Rad50/SbcC-type AAA" evidence="2">
    <location>
        <begin position="5"/>
        <end position="247"/>
    </location>
</feature>
<dbReference type="PANTHER" id="PTHR32114">
    <property type="entry name" value="ABC TRANSPORTER ABCH.3"/>
    <property type="match status" value="1"/>
</dbReference>
<evidence type="ECO:0000313" key="3">
    <source>
        <dbReference type="EMBL" id="MEA5402019.1"/>
    </source>
</evidence>
<dbReference type="Proteomes" id="UP001303899">
    <property type="component" value="Unassembled WGS sequence"/>
</dbReference>
<proteinExistence type="predicted"/>
<dbReference type="Pfam" id="PF13476">
    <property type="entry name" value="AAA_23"/>
    <property type="match status" value="1"/>
</dbReference>
<feature type="coiled-coil region" evidence="1">
    <location>
        <begin position="552"/>
        <end position="579"/>
    </location>
</feature>
<keyword evidence="1" id="KW-0175">Coiled coil</keyword>